<reference evidence="3" key="1">
    <citation type="journal article" date="2017" name="Nat. Commun.">
        <title>The North American bullfrog draft genome provides insight into hormonal regulation of long noncoding RNA.</title>
        <authorList>
            <person name="Hammond S.A."/>
            <person name="Warren R.L."/>
            <person name="Vandervalk B.P."/>
            <person name="Kucuk E."/>
            <person name="Khan H."/>
            <person name="Gibb E.A."/>
            <person name="Pandoh P."/>
            <person name="Kirk H."/>
            <person name="Zhao Y."/>
            <person name="Jones M."/>
            <person name="Mungall A.J."/>
            <person name="Coope R."/>
            <person name="Pleasance S."/>
            <person name="Moore R.A."/>
            <person name="Holt R.A."/>
            <person name="Round J.M."/>
            <person name="Ohora S."/>
            <person name="Walle B.V."/>
            <person name="Veldhoen N."/>
            <person name="Helbing C.C."/>
            <person name="Birol I."/>
        </authorList>
    </citation>
    <scope>NUCLEOTIDE SEQUENCE [LARGE SCALE GENOMIC DNA]</scope>
</reference>
<dbReference type="EMBL" id="KV949093">
    <property type="protein sequence ID" value="PIO16656.1"/>
    <property type="molecule type" value="Genomic_DNA"/>
</dbReference>
<protein>
    <submittedName>
        <fullName evidence="2">Uncharacterized protein</fullName>
    </submittedName>
</protein>
<evidence type="ECO:0000313" key="3">
    <source>
        <dbReference type="Proteomes" id="UP000228934"/>
    </source>
</evidence>
<proteinExistence type="predicted"/>
<feature type="region of interest" description="Disordered" evidence="1">
    <location>
        <begin position="43"/>
        <end position="64"/>
    </location>
</feature>
<dbReference type="AlphaFoldDB" id="A0A2G9QM73"/>
<organism evidence="2 3">
    <name type="scientific">Aquarana catesbeiana</name>
    <name type="common">American bullfrog</name>
    <name type="synonym">Rana catesbeiana</name>
    <dbReference type="NCBI Taxonomy" id="8400"/>
    <lineage>
        <taxon>Eukaryota</taxon>
        <taxon>Metazoa</taxon>
        <taxon>Chordata</taxon>
        <taxon>Craniata</taxon>
        <taxon>Vertebrata</taxon>
        <taxon>Euteleostomi</taxon>
        <taxon>Amphibia</taxon>
        <taxon>Batrachia</taxon>
        <taxon>Anura</taxon>
        <taxon>Neobatrachia</taxon>
        <taxon>Ranoidea</taxon>
        <taxon>Ranidae</taxon>
        <taxon>Aquarana</taxon>
    </lineage>
</organism>
<name>A0A2G9QM73_AQUCT</name>
<evidence type="ECO:0000256" key="1">
    <source>
        <dbReference type="SAM" id="MobiDB-lite"/>
    </source>
</evidence>
<dbReference type="OrthoDB" id="6382204at2759"/>
<feature type="non-terminal residue" evidence="2">
    <location>
        <position position="64"/>
    </location>
</feature>
<keyword evidence="3" id="KW-1185">Reference proteome</keyword>
<sequence length="64" mass="7335">MDCDRYLGTQMDCEKYSGTQMDCDRSGMGCVRGTHLIPNRRAVARSRERHMTPAQDGKSHLWMS</sequence>
<evidence type="ECO:0000313" key="2">
    <source>
        <dbReference type="EMBL" id="PIO16656.1"/>
    </source>
</evidence>
<gene>
    <name evidence="2" type="ORF">AB205_0060870</name>
</gene>
<dbReference type="Proteomes" id="UP000228934">
    <property type="component" value="Unassembled WGS sequence"/>
</dbReference>
<accession>A0A2G9QM73</accession>